<accession>A0ABU0F015</accession>
<comment type="caution">
    <text evidence="4">The sequence shown here is derived from an EMBL/GenBank/DDBJ whole genome shotgun (WGS) entry which is preliminary data.</text>
</comment>
<dbReference type="CDD" id="cd01948">
    <property type="entry name" value="EAL"/>
    <property type="match status" value="1"/>
</dbReference>
<dbReference type="Gene3D" id="3.20.20.450">
    <property type="entry name" value="EAL domain"/>
    <property type="match status" value="1"/>
</dbReference>
<dbReference type="SUPFAM" id="SSF54631">
    <property type="entry name" value="CBS-domain pair"/>
    <property type="match status" value="1"/>
</dbReference>
<dbReference type="PROSITE" id="PS50883">
    <property type="entry name" value="EAL"/>
    <property type="match status" value="1"/>
</dbReference>
<dbReference type="Proteomes" id="UP001229651">
    <property type="component" value="Unassembled WGS sequence"/>
</dbReference>
<dbReference type="PANTHER" id="PTHR33121">
    <property type="entry name" value="CYCLIC DI-GMP PHOSPHODIESTERASE PDEF"/>
    <property type="match status" value="1"/>
</dbReference>
<dbReference type="EMBL" id="JAUSUT010000001">
    <property type="protein sequence ID" value="MDQ0380861.1"/>
    <property type="molecule type" value="Genomic_DNA"/>
</dbReference>
<dbReference type="InterPro" id="IPR043128">
    <property type="entry name" value="Rev_trsase/Diguanyl_cyclase"/>
</dbReference>
<feature type="domain" description="EAL" evidence="2">
    <location>
        <begin position="1"/>
        <end position="234"/>
    </location>
</feature>
<feature type="region of interest" description="Disordered" evidence="1">
    <location>
        <begin position="547"/>
        <end position="571"/>
    </location>
</feature>
<dbReference type="RefSeq" id="WP_306995108.1">
    <property type="nucleotide sequence ID" value="NZ_JAUSUT010000001.1"/>
</dbReference>
<dbReference type="SMART" id="SM00052">
    <property type="entry name" value="EAL"/>
    <property type="match status" value="1"/>
</dbReference>
<gene>
    <name evidence="4" type="ORF">FB470_004855</name>
</gene>
<evidence type="ECO:0000313" key="5">
    <source>
        <dbReference type="Proteomes" id="UP001229651"/>
    </source>
</evidence>
<proteinExistence type="predicted"/>
<feature type="compositionally biased region" description="Basic and acidic residues" evidence="1">
    <location>
        <begin position="547"/>
        <end position="562"/>
    </location>
</feature>
<dbReference type="InterPro" id="IPR000160">
    <property type="entry name" value="GGDEF_dom"/>
</dbReference>
<dbReference type="InterPro" id="IPR046342">
    <property type="entry name" value="CBS_dom_sf"/>
</dbReference>
<dbReference type="Pfam" id="PF00990">
    <property type="entry name" value="GGDEF"/>
    <property type="match status" value="1"/>
</dbReference>
<dbReference type="InterPro" id="IPR050706">
    <property type="entry name" value="Cyclic-di-GMP_PDE-like"/>
</dbReference>
<sequence length="571" mass="60645">MHPVRFVFQPLYSLHTGGMVALEALARPAEGSVHEVLDAARRDRRLVETDIALAGEAARAEAQQQTLLPLHLNITAATAAAVGPAVDHLLDTLARVGRRPREVVLEVNPPFCSVWPEQLLAGLTRLGELGFRLAFDGLGRGDLPFATLAAAPVDVLKLDRSVLRGLPGDAGSVAVVESLLHFAGRTNARVVATGIETEAQLAAARRLGVRIAQGNLFAPARDGVNLGHLLTPAIPDPQERLTPGPLSTPRVRDFLRPASTLPHDATCDDVRTALAAGDAPSGIVGVDPDGFPRWSIDRTRFLVSVTGPYGHALHAKRSAERLADTPHTIHADAQALELLELVTDADWGRTGDDVVVVDDDGRCLGVVLVTEVVRGVAEAKVEEAASLNPLTRLPGSDTVARDVDRRIGSREGFVAAWLDVDSFKAVNDNAGFAAGDDLIRAIGRTLTDLASRLPKMVVSHVGGDDFLIACDVDEIGTIAGALLDTPWSADGMPVTVSLATLVCATATIESYREASRLLAPLKKQAKSVPGSSWVLGRPGSERIEVLRGRSRHALPEQRDRPRGPVGLSRAV</sequence>
<name>A0ABU0F015_9PSEU</name>
<evidence type="ECO:0000256" key="1">
    <source>
        <dbReference type="SAM" id="MobiDB-lite"/>
    </source>
</evidence>
<evidence type="ECO:0000259" key="3">
    <source>
        <dbReference type="PROSITE" id="PS50887"/>
    </source>
</evidence>
<dbReference type="PANTHER" id="PTHR33121:SF70">
    <property type="entry name" value="SIGNALING PROTEIN YKOW"/>
    <property type="match status" value="1"/>
</dbReference>
<feature type="domain" description="GGDEF" evidence="3">
    <location>
        <begin position="411"/>
        <end position="538"/>
    </location>
</feature>
<dbReference type="Pfam" id="PF00563">
    <property type="entry name" value="EAL"/>
    <property type="match status" value="1"/>
</dbReference>
<dbReference type="Gene3D" id="3.30.70.270">
    <property type="match status" value="1"/>
</dbReference>
<reference evidence="4 5" key="1">
    <citation type="submission" date="2023-07" db="EMBL/GenBank/DDBJ databases">
        <title>Sequencing the genomes of 1000 actinobacteria strains.</title>
        <authorList>
            <person name="Klenk H.-P."/>
        </authorList>
    </citation>
    <scope>NUCLEOTIDE SEQUENCE [LARGE SCALE GENOMIC DNA]</scope>
    <source>
        <strain evidence="4 5">DSM 45805</strain>
    </source>
</reference>
<dbReference type="InterPro" id="IPR029787">
    <property type="entry name" value="Nucleotide_cyclase"/>
</dbReference>
<dbReference type="SUPFAM" id="SSF55073">
    <property type="entry name" value="Nucleotide cyclase"/>
    <property type="match status" value="1"/>
</dbReference>
<dbReference type="SUPFAM" id="SSF141868">
    <property type="entry name" value="EAL domain-like"/>
    <property type="match status" value="1"/>
</dbReference>
<keyword evidence="5" id="KW-1185">Reference proteome</keyword>
<evidence type="ECO:0000259" key="2">
    <source>
        <dbReference type="PROSITE" id="PS50883"/>
    </source>
</evidence>
<dbReference type="PROSITE" id="PS50887">
    <property type="entry name" value="GGDEF"/>
    <property type="match status" value="1"/>
</dbReference>
<dbReference type="InterPro" id="IPR001633">
    <property type="entry name" value="EAL_dom"/>
</dbReference>
<protein>
    <submittedName>
        <fullName evidence="4">EAL domain-containing protein (Putative c-di-GMP-specific phosphodiesterase class I)/GGDEF domain-containing protein</fullName>
    </submittedName>
</protein>
<dbReference type="InterPro" id="IPR035919">
    <property type="entry name" value="EAL_sf"/>
</dbReference>
<evidence type="ECO:0000313" key="4">
    <source>
        <dbReference type="EMBL" id="MDQ0380861.1"/>
    </source>
</evidence>
<organism evidence="4 5">
    <name type="scientific">Amycolatopsis thermophila</name>
    <dbReference type="NCBI Taxonomy" id="206084"/>
    <lineage>
        <taxon>Bacteria</taxon>
        <taxon>Bacillati</taxon>
        <taxon>Actinomycetota</taxon>
        <taxon>Actinomycetes</taxon>
        <taxon>Pseudonocardiales</taxon>
        <taxon>Pseudonocardiaceae</taxon>
        <taxon>Amycolatopsis</taxon>
    </lineage>
</organism>
<dbReference type="SMART" id="SM00267">
    <property type="entry name" value="GGDEF"/>
    <property type="match status" value="1"/>
</dbReference>